<dbReference type="PROSITE" id="PS51094">
    <property type="entry name" value="PTS_EIIA_TYPE_2"/>
    <property type="match status" value="1"/>
</dbReference>
<dbReference type="Pfam" id="PF00359">
    <property type="entry name" value="PTS_EIIA_2"/>
    <property type="match status" value="1"/>
</dbReference>
<gene>
    <name evidence="2" type="ORF">DQL93_10625</name>
</gene>
<dbReference type="InterPro" id="IPR016152">
    <property type="entry name" value="PTrfase/Anion_transptr"/>
</dbReference>
<dbReference type="InterPro" id="IPR002178">
    <property type="entry name" value="PTS_EIIA_type-2_dom"/>
</dbReference>
<keyword evidence="2" id="KW-0813">Transport</keyword>
<feature type="domain" description="PTS EIIA type-2" evidence="1">
    <location>
        <begin position="3"/>
        <end position="157"/>
    </location>
</feature>
<dbReference type="EMBL" id="CP031023">
    <property type="protein sequence ID" value="AZA16866.1"/>
    <property type="molecule type" value="Genomic_DNA"/>
</dbReference>
<sequence length="159" mass="17431">MTEELLKAESCFVLRAEDRADMFAQVYKKLLEQGLVAAGFLDQVVDREEDFPTGLASCNLAPGLPNLAFPHTEGCFVKQQRVVPIKLLAPVSFKSMVDPSRELPVGFCFMLLDQKADGQAELLARTMTFLSQAEPAALSRIFAQTDPAGLYSALRGEGF</sequence>
<dbReference type="PANTHER" id="PTHR47738">
    <property type="entry name" value="PTS SYSTEM FRUCTOSE-LIKE EIIA COMPONENT-RELATED"/>
    <property type="match status" value="1"/>
</dbReference>
<organism evidence="2">
    <name type="scientific">Lactobacillus delbrueckii subsp. lactis</name>
    <dbReference type="NCBI Taxonomy" id="29397"/>
    <lineage>
        <taxon>Bacteria</taxon>
        <taxon>Bacillati</taxon>
        <taxon>Bacillota</taxon>
        <taxon>Bacilli</taxon>
        <taxon>Lactobacillales</taxon>
        <taxon>Lactobacillaceae</taxon>
        <taxon>Lactobacillus</taxon>
    </lineage>
</organism>
<protein>
    <submittedName>
        <fullName evidence="2">PTS sugar transporter subunit IIA</fullName>
    </submittedName>
</protein>
<accession>A0A3G6JGM3</accession>
<dbReference type="Gene3D" id="3.40.930.10">
    <property type="entry name" value="Mannitol-specific EII, Chain A"/>
    <property type="match status" value="1"/>
</dbReference>
<proteinExistence type="predicted"/>
<dbReference type="InterPro" id="IPR051541">
    <property type="entry name" value="PTS_SugarTrans_NitroReg"/>
</dbReference>
<dbReference type="AlphaFoldDB" id="A0A3G6JGM3"/>
<evidence type="ECO:0000259" key="1">
    <source>
        <dbReference type="PROSITE" id="PS51094"/>
    </source>
</evidence>
<dbReference type="SUPFAM" id="SSF55804">
    <property type="entry name" value="Phoshotransferase/anion transport protein"/>
    <property type="match status" value="1"/>
</dbReference>
<name>A0A3G6JGM3_LACDL</name>
<keyword evidence="2" id="KW-0762">Sugar transport</keyword>
<dbReference type="PANTHER" id="PTHR47738:SF3">
    <property type="entry name" value="PHOSPHOTRANSFERASE SYSTEM MANNITOL_FRUCTOSE-SPECIFIC IIA DOMAIN CONTAINING PROTEIN"/>
    <property type="match status" value="1"/>
</dbReference>
<reference evidence="2" key="1">
    <citation type="submission" date="2018-07" db="EMBL/GenBank/DDBJ databases">
        <authorList>
            <person name="Somerville V."/>
        </authorList>
    </citation>
    <scope>NUCLEOTIDE SEQUENCE</scope>
    <source>
        <strain evidence="2">NWC_2_2</strain>
    </source>
</reference>
<evidence type="ECO:0000313" key="2">
    <source>
        <dbReference type="EMBL" id="AZA16866.1"/>
    </source>
</evidence>